<name>A0A4R9JNV9_9LEPT</name>
<keyword evidence="2" id="KW-1185">Reference proteome</keyword>
<dbReference type="AlphaFoldDB" id="A0A4R9JNV9"/>
<dbReference type="RefSeq" id="WP_135621173.1">
    <property type="nucleotide sequence ID" value="NZ_RQGG01000051.1"/>
</dbReference>
<protein>
    <submittedName>
        <fullName evidence="1">Uncharacterized protein</fullName>
    </submittedName>
</protein>
<dbReference type="Proteomes" id="UP000297609">
    <property type="component" value="Unassembled WGS sequence"/>
</dbReference>
<dbReference type="EMBL" id="RQGG01000051">
    <property type="protein sequence ID" value="TGL46768.1"/>
    <property type="molecule type" value="Genomic_DNA"/>
</dbReference>
<dbReference type="OrthoDB" id="328199at2"/>
<comment type="caution">
    <text evidence="1">The sequence shown here is derived from an EMBL/GenBank/DDBJ whole genome shotgun (WGS) entry which is preliminary data.</text>
</comment>
<evidence type="ECO:0000313" key="2">
    <source>
        <dbReference type="Proteomes" id="UP000297609"/>
    </source>
</evidence>
<evidence type="ECO:0000313" key="1">
    <source>
        <dbReference type="EMBL" id="TGL46768.1"/>
    </source>
</evidence>
<gene>
    <name evidence="1" type="ORF">EHQ59_17175</name>
</gene>
<proteinExistence type="predicted"/>
<reference evidence="1" key="1">
    <citation type="journal article" date="2019" name="PLoS Negl. Trop. Dis.">
        <title>Revisiting the worldwide diversity of Leptospira species in the environment.</title>
        <authorList>
            <person name="Vincent A.T."/>
            <person name="Schiettekatte O."/>
            <person name="Bourhy P."/>
            <person name="Veyrier F.J."/>
            <person name="Picardeau M."/>
        </authorList>
    </citation>
    <scope>NUCLEOTIDE SEQUENCE [LARGE SCALE GENOMIC DNA]</scope>
    <source>
        <strain evidence="1">201702454</strain>
    </source>
</reference>
<organism evidence="1 2">
    <name type="scientific">Leptospira kemamanensis</name>
    <dbReference type="NCBI Taxonomy" id="2484942"/>
    <lineage>
        <taxon>Bacteria</taxon>
        <taxon>Pseudomonadati</taxon>
        <taxon>Spirochaetota</taxon>
        <taxon>Spirochaetia</taxon>
        <taxon>Leptospirales</taxon>
        <taxon>Leptospiraceae</taxon>
        <taxon>Leptospira</taxon>
    </lineage>
</organism>
<accession>A0A4R9JNV9</accession>
<sequence>MLKIIFSFLIFLFFSNCTNFFSPFGIRGEEAKKELQEHRNNLGFVSFLGILSASFNSSSSSNSNYTCQRESSAISSFTTPTTSANFNLPSTTDYVDLMVTSGGTQYFRSNQTTSSLRFTGKVLKTQSTSANALCYYTASAGACGTTDLSGLGISSSITSFMTVDSGQCMAIRCTENAYIRLKQYSNETASMTTLDSVSGLINGPYLFEAITRIGDRTYYTMESFDKCKKEITNFALIEIQYASFFTSQLVEVSNCNKPNSALQGISLNPALTASLQADACDLEPVNAIGY</sequence>